<dbReference type="HOGENOM" id="CLU_2171083_0_0_1"/>
<gene>
    <name evidence="1" type="ORF">PV05_02056</name>
</gene>
<accession>A0A0D2DI98</accession>
<organism evidence="1 2">
    <name type="scientific">Exophiala xenobiotica</name>
    <dbReference type="NCBI Taxonomy" id="348802"/>
    <lineage>
        <taxon>Eukaryota</taxon>
        <taxon>Fungi</taxon>
        <taxon>Dikarya</taxon>
        <taxon>Ascomycota</taxon>
        <taxon>Pezizomycotina</taxon>
        <taxon>Eurotiomycetes</taxon>
        <taxon>Chaetothyriomycetidae</taxon>
        <taxon>Chaetothyriales</taxon>
        <taxon>Herpotrichiellaceae</taxon>
        <taxon>Exophiala</taxon>
    </lineage>
</organism>
<dbReference type="Proteomes" id="UP000054342">
    <property type="component" value="Unassembled WGS sequence"/>
</dbReference>
<protein>
    <submittedName>
        <fullName evidence="1">Uncharacterized protein</fullName>
    </submittedName>
</protein>
<dbReference type="RefSeq" id="XP_013322586.1">
    <property type="nucleotide sequence ID" value="XM_013467132.1"/>
</dbReference>
<dbReference type="EMBL" id="KN847317">
    <property type="protein sequence ID" value="KIW62002.1"/>
    <property type="molecule type" value="Genomic_DNA"/>
</dbReference>
<dbReference type="AlphaFoldDB" id="A0A0D2DI98"/>
<name>A0A0D2DI98_9EURO</name>
<evidence type="ECO:0000313" key="1">
    <source>
        <dbReference type="EMBL" id="KIW62002.1"/>
    </source>
</evidence>
<keyword evidence="2" id="KW-1185">Reference proteome</keyword>
<reference evidence="1 2" key="1">
    <citation type="submission" date="2015-01" db="EMBL/GenBank/DDBJ databases">
        <title>The Genome Sequence of Exophiala xenobiotica CBS118157.</title>
        <authorList>
            <consortium name="The Broad Institute Genomics Platform"/>
            <person name="Cuomo C."/>
            <person name="de Hoog S."/>
            <person name="Gorbushina A."/>
            <person name="Stielow B."/>
            <person name="Teixiera M."/>
            <person name="Abouelleil A."/>
            <person name="Chapman S.B."/>
            <person name="Priest M."/>
            <person name="Young S.K."/>
            <person name="Wortman J."/>
            <person name="Nusbaum C."/>
            <person name="Birren B."/>
        </authorList>
    </citation>
    <scope>NUCLEOTIDE SEQUENCE [LARGE SCALE GENOMIC DNA]</scope>
    <source>
        <strain evidence="1 2">CBS 118157</strain>
    </source>
</reference>
<dbReference type="GeneID" id="25323964"/>
<proteinExistence type="predicted"/>
<sequence length="110" mass="12131">MTKREGLLVYGKSSSSAQPILEPDAGQVLHSGYNADDHQSRKIGNTEIRCFALEYRAVIALGAPKPHCLVKGCSFNDGTFDNAVSTRWLAIIASRNFFQEYLTTPAQRLV</sequence>
<evidence type="ECO:0000313" key="2">
    <source>
        <dbReference type="Proteomes" id="UP000054342"/>
    </source>
</evidence>